<dbReference type="SUPFAM" id="SSF50692">
    <property type="entry name" value="ADC-like"/>
    <property type="match status" value="1"/>
</dbReference>
<dbReference type="InterPro" id="IPR006657">
    <property type="entry name" value="MoPterin_dinucl-bd_dom"/>
</dbReference>
<gene>
    <name evidence="2" type="ORF">HELGO_WM24382</name>
</gene>
<organism evidence="2">
    <name type="scientific">uncultured Thiotrichaceae bacterium</name>
    <dbReference type="NCBI Taxonomy" id="298394"/>
    <lineage>
        <taxon>Bacteria</taxon>
        <taxon>Pseudomonadati</taxon>
        <taxon>Pseudomonadota</taxon>
        <taxon>Gammaproteobacteria</taxon>
        <taxon>Thiotrichales</taxon>
        <taxon>Thiotrichaceae</taxon>
        <taxon>environmental samples</taxon>
    </lineage>
</organism>
<dbReference type="GO" id="GO:0043546">
    <property type="term" value="F:molybdopterin cofactor binding"/>
    <property type="evidence" value="ECO:0007669"/>
    <property type="project" value="InterPro"/>
</dbReference>
<reference evidence="2" key="1">
    <citation type="submission" date="2020-01" db="EMBL/GenBank/DDBJ databases">
        <authorList>
            <person name="Meier V. D."/>
            <person name="Meier V D."/>
        </authorList>
    </citation>
    <scope>NUCLEOTIDE SEQUENCE</scope>
    <source>
        <strain evidence="2">HLG_WM_MAG_08</strain>
    </source>
</reference>
<feature type="domain" description="Molybdopterin dinucleotide-binding" evidence="1">
    <location>
        <begin position="17"/>
        <end position="85"/>
    </location>
</feature>
<evidence type="ECO:0000259" key="1">
    <source>
        <dbReference type="Pfam" id="PF01568"/>
    </source>
</evidence>
<accession>A0A6S6U1G8</accession>
<name>A0A6S6U1G8_9GAMM</name>
<proteinExistence type="predicted"/>
<sequence>MQRIGDVHMYRNDMLVRRAQALQDMIPVPLIHLNPLDMERLDFDEGDLIKAAQDEGSVQLPVAADESVPVGCVWIQSGTTAANTLGESFGYIDLDRI</sequence>
<dbReference type="InterPro" id="IPR009010">
    <property type="entry name" value="Asp_de-COase-like_dom_sf"/>
</dbReference>
<dbReference type="Pfam" id="PF01568">
    <property type="entry name" value="Molydop_binding"/>
    <property type="match status" value="1"/>
</dbReference>
<dbReference type="EMBL" id="CACVAV010000377">
    <property type="protein sequence ID" value="CAA6824137.1"/>
    <property type="molecule type" value="Genomic_DNA"/>
</dbReference>
<protein>
    <submittedName>
        <fullName evidence="2">NADH-quinone oxidoreductase</fullName>
    </submittedName>
</protein>
<dbReference type="AlphaFoldDB" id="A0A6S6U1G8"/>
<evidence type="ECO:0000313" key="2">
    <source>
        <dbReference type="EMBL" id="CAA6824137.1"/>
    </source>
</evidence>
<dbReference type="GO" id="GO:0016491">
    <property type="term" value="F:oxidoreductase activity"/>
    <property type="evidence" value="ECO:0007669"/>
    <property type="project" value="InterPro"/>
</dbReference>
<dbReference type="Gene3D" id="2.40.40.20">
    <property type="match status" value="1"/>
</dbReference>